<dbReference type="InterPro" id="IPR011583">
    <property type="entry name" value="Chitinase_II/V-like_cat"/>
</dbReference>
<evidence type="ECO:0000313" key="4">
    <source>
        <dbReference type="Proteomes" id="UP000001940"/>
    </source>
</evidence>
<feature type="domain" description="GH18" evidence="2">
    <location>
        <begin position="80"/>
        <end position="425"/>
    </location>
</feature>
<dbReference type="KEGG" id="cel:CELE_M176.8"/>
<dbReference type="InterPro" id="IPR017853">
    <property type="entry name" value="GH"/>
</dbReference>
<dbReference type="CTD" id="174500"/>
<dbReference type="Proteomes" id="UP000001940">
    <property type="component" value="Chromosome II"/>
</dbReference>
<dbReference type="PhylomeDB" id="D6R8W8"/>
<evidence type="ECO:0000256" key="1">
    <source>
        <dbReference type="SAM" id="Phobius"/>
    </source>
</evidence>
<dbReference type="FunCoup" id="D6R8W8">
    <property type="interactions" value="7"/>
</dbReference>
<dbReference type="HOGENOM" id="CLU_002833_0_0_1"/>
<dbReference type="STRING" id="6239.M176.8.1"/>
<keyword evidence="1" id="KW-0472">Membrane</keyword>
<dbReference type="SMR" id="D6R8W8"/>
<dbReference type="PaxDb" id="6239-M176.8"/>
<evidence type="ECO:0000313" key="5">
    <source>
        <dbReference type="WormBase" id="M176.8"/>
    </source>
</evidence>
<organism evidence="3 4">
    <name type="scientific">Caenorhabditis elegans</name>
    <dbReference type="NCBI Taxonomy" id="6239"/>
    <lineage>
        <taxon>Eukaryota</taxon>
        <taxon>Metazoa</taxon>
        <taxon>Ecdysozoa</taxon>
        <taxon>Nematoda</taxon>
        <taxon>Chromadorea</taxon>
        <taxon>Rhabditida</taxon>
        <taxon>Rhabditina</taxon>
        <taxon>Rhabditomorpha</taxon>
        <taxon>Rhabditoidea</taxon>
        <taxon>Rhabditidae</taxon>
        <taxon>Peloderinae</taxon>
        <taxon>Caenorhabditis</taxon>
    </lineage>
</organism>
<dbReference type="InterPro" id="IPR001223">
    <property type="entry name" value="Glyco_hydro18_cat"/>
</dbReference>
<dbReference type="PANTHER" id="PTHR46073">
    <property type="entry name" value="CHITINASE"/>
    <property type="match status" value="1"/>
</dbReference>
<dbReference type="PANTHER" id="PTHR46073:SF7">
    <property type="entry name" value="GH18 DOMAIN-CONTAINING PROTEIN"/>
    <property type="match status" value="1"/>
</dbReference>
<sequence>MSKASDDFLLYKLNLYYETGAERFSPLTRKVFKCAVVIIAVLMICGLIAFGITEIYCRLFPVTDNLVLNNESPKKPVCKRRIVGYFSEIESTEISKSQIDKLTHAVFAFVRIKYDGTLQFDNSKADLRFSILKDKTRGSNVEMMVSIGGGYENAHYFASALSDSQKKKNFIDSILAFLVEHRIDGVDFFWQWPTVQDTFNYVTFIRELRQKLDENKRKHFLISMTVPAAGVDNWELGFDLEELQNHVDFFNVYSMDYAGPWPNQWGVPTGPSSPMFYNIGARKNFYVDWTMKHYTCKLKQPSMLNMVIPFSARIWNNVQEAIDNRTEVFRNAELKNNMAEGRTQISRWTAEHEGLELSPSSWDNLTMTPYILDLKAKTFLTFEDKRSIKIKTDYAKKMDLGGVWLWSVDMDDRLNSLLSDVFSKEFCSTGSGNKIKYSC</sequence>
<evidence type="ECO:0000313" key="3">
    <source>
        <dbReference type="EMBL" id="CBL87057.1"/>
    </source>
</evidence>
<dbReference type="GO" id="GO:0008061">
    <property type="term" value="F:chitin binding"/>
    <property type="evidence" value="ECO:0007669"/>
    <property type="project" value="InterPro"/>
</dbReference>
<dbReference type="AlphaFoldDB" id="D6R8W8"/>
<dbReference type="AGR" id="WB:WBGene00010945"/>
<dbReference type="EMBL" id="BX284602">
    <property type="protein sequence ID" value="CBL87057.1"/>
    <property type="molecule type" value="Genomic_DNA"/>
</dbReference>
<dbReference type="RefSeq" id="NP_496018.2">
    <property type="nucleotide sequence ID" value="NM_063617.4"/>
</dbReference>
<dbReference type="GO" id="GO:0005975">
    <property type="term" value="P:carbohydrate metabolic process"/>
    <property type="evidence" value="ECO:0007669"/>
    <property type="project" value="InterPro"/>
</dbReference>
<accession>D6R8W8</accession>
<dbReference type="SUPFAM" id="SSF51445">
    <property type="entry name" value="(Trans)glycosidases"/>
    <property type="match status" value="1"/>
</dbReference>
<feature type="transmembrane region" description="Helical" evidence="1">
    <location>
        <begin position="31"/>
        <end position="52"/>
    </location>
</feature>
<dbReference type="PROSITE" id="PS51910">
    <property type="entry name" value="GH18_2"/>
    <property type="match status" value="1"/>
</dbReference>
<name>D6R8W8_CAEEL</name>
<gene>
    <name evidence="3 5" type="primary">chil-13</name>
    <name evidence="3" type="ORF">CELE_M176.8</name>
    <name evidence="5" type="ORF">M176.8</name>
</gene>
<dbReference type="GeneID" id="174500"/>
<dbReference type="OrthoDB" id="73875at2759"/>
<proteinExistence type="predicted"/>
<dbReference type="Bgee" id="WBGene00010945">
    <property type="expression patterns" value="Expressed in larva and 2 other cell types or tissues"/>
</dbReference>
<dbReference type="OMA" id="WESMEIN"/>
<keyword evidence="1" id="KW-1133">Transmembrane helix</keyword>
<dbReference type="Pfam" id="PF00704">
    <property type="entry name" value="Glyco_hydro_18"/>
    <property type="match status" value="1"/>
</dbReference>
<keyword evidence="4" id="KW-1185">Reference proteome</keyword>
<protein>
    <submittedName>
        <fullName evidence="3">GH18 domain-containing protein</fullName>
    </submittedName>
</protein>
<dbReference type="InParanoid" id="D6R8W8"/>
<dbReference type="WormBase" id="M176.8">
    <property type="protein sequence ID" value="CE45020"/>
    <property type="gene ID" value="WBGene00010945"/>
    <property type="gene designation" value="chil-13"/>
</dbReference>
<reference evidence="3 4" key="1">
    <citation type="journal article" date="1998" name="Science">
        <title>Genome sequence of the nematode C. elegans: a platform for investigating biology.</title>
        <authorList>
            <consortium name="The C. elegans sequencing consortium"/>
            <person name="Sulson J.E."/>
            <person name="Waterston R."/>
        </authorList>
    </citation>
    <scope>NUCLEOTIDE SEQUENCE [LARGE SCALE GENOMIC DNA]</scope>
    <source>
        <strain evidence="3 4">Bristol N2</strain>
    </source>
</reference>
<dbReference type="Gene3D" id="3.20.20.80">
    <property type="entry name" value="Glycosidases"/>
    <property type="match status" value="2"/>
</dbReference>
<keyword evidence="1" id="KW-0812">Transmembrane</keyword>
<dbReference type="eggNOG" id="KOG2806">
    <property type="taxonomic scope" value="Eukaryota"/>
</dbReference>
<evidence type="ECO:0000259" key="2">
    <source>
        <dbReference type="PROSITE" id="PS51910"/>
    </source>
</evidence>
<dbReference type="SMART" id="SM00636">
    <property type="entry name" value="Glyco_18"/>
    <property type="match status" value="1"/>
</dbReference>